<gene>
    <name evidence="2" type="ORF">ACFQ0I_11880</name>
</gene>
<keyword evidence="1" id="KW-0472">Membrane</keyword>
<evidence type="ECO:0000313" key="3">
    <source>
        <dbReference type="Proteomes" id="UP001597011"/>
    </source>
</evidence>
<protein>
    <submittedName>
        <fullName evidence="2">Uncharacterized protein</fullName>
    </submittedName>
</protein>
<name>A0ABW3BU68_9FLAO</name>
<proteinExistence type="predicted"/>
<organism evidence="2 3">
    <name type="scientific">Mariniflexile aquimaris</name>
    <dbReference type="NCBI Taxonomy" id="881009"/>
    <lineage>
        <taxon>Bacteria</taxon>
        <taxon>Pseudomonadati</taxon>
        <taxon>Bacteroidota</taxon>
        <taxon>Flavobacteriia</taxon>
        <taxon>Flavobacteriales</taxon>
        <taxon>Flavobacteriaceae</taxon>
        <taxon>Mariniflexile</taxon>
    </lineage>
</organism>
<evidence type="ECO:0000256" key="1">
    <source>
        <dbReference type="SAM" id="Phobius"/>
    </source>
</evidence>
<keyword evidence="1" id="KW-0812">Transmembrane</keyword>
<comment type="caution">
    <text evidence="2">The sequence shown here is derived from an EMBL/GenBank/DDBJ whole genome shotgun (WGS) entry which is preliminary data.</text>
</comment>
<sequence>MTKRISPIQRFKMMNPIIQLFKFFILSIKVMVIVAGGHGGTRKTR</sequence>
<dbReference type="RefSeq" id="WP_379942532.1">
    <property type="nucleotide sequence ID" value="NZ_JBHTIB010000012.1"/>
</dbReference>
<evidence type="ECO:0000313" key="2">
    <source>
        <dbReference type="EMBL" id="MFD0836471.1"/>
    </source>
</evidence>
<keyword evidence="1" id="KW-1133">Transmembrane helix</keyword>
<reference evidence="3" key="1">
    <citation type="journal article" date="2019" name="Int. J. Syst. Evol. Microbiol.">
        <title>The Global Catalogue of Microorganisms (GCM) 10K type strain sequencing project: providing services to taxonomists for standard genome sequencing and annotation.</title>
        <authorList>
            <consortium name="The Broad Institute Genomics Platform"/>
            <consortium name="The Broad Institute Genome Sequencing Center for Infectious Disease"/>
            <person name="Wu L."/>
            <person name="Ma J."/>
        </authorList>
    </citation>
    <scope>NUCLEOTIDE SEQUENCE [LARGE SCALE GENOMIC DNA]</scope>
    <source>
        <strain evidence="3">CCUG 60529</strain>
    </source>
</reference>
<dbReference type="EMBL" id="JBHTIB010000012">
    <property type="protein sequence ID" value="MFD0836471.1"/>
    <property type="molecule type" value="Genomic_DNA"/>
</dbReference>
<feature type="transmembrane region" description="Helical" evidence="1">
    <location>
        <begin position="20"/>
        <end position="39"/>
    </location>
</feature>
<keyword evidence="3" id="KW-1185">Reference proteome</keyword>
<dbReference type="Proteomes" id="UP001597011">
    <property type="component" value="Unassembled WGS sequence"/>
</dbReference>
<accession>A0ABW3BU68</accession>